<name>A0AA39TDE0_9AGAR</name>
<reference evidence="1" key="1">
    <citation type="submission" date="2023-06" db="EMBL/GenBank/DDBJ databases">
        <authorList>
            <consortium name="Lawrence Berkeley National Laboratory"/>
            <person name="Ahrendt S."/>
            <person name="Sahu N."/>
            <person name="Indic B."/>
            <person name="Wong-Bajracharya J."/>
            <person name="Merenyi Z."/>
            <person name="Ke H.-M."/>
            <person name="Monk M."/>
            <person name="Kocsube S."/>
            <person name="Drula E."/>
            <person name="Lipzen A."/>
            <person name="Balint B."/>
            <person name="Henrissat B."/>
            <person name="Andreopoulos B."/>
            <person name="Martin F.M."/>
            <person name="Harder C.B."/>
            <person name="Rigling D."/>
            <person name="Ford K.L."/>
            <person name="Foster G.D."/>
            <person name="Pangilinan J."/>
            <person name="Papanicolaou A."/>
            <person name="Barry K."/>
            <person name="LaButti K."/>
            <person name="Viragh M."/>
            <person name="Koriabine M."/>
            <person name="Yan M."/>
            <person name="Riley R."/>
            <person name="Champramary S."/>
            <person name="Plett K.L."/>
            <person name="Tsai I.J."/>
            <person name="Slot J."/>
            <person name="Sipos G."/>
            <person name="Plett J."/>
            <person name="Nagy L.G."/>
            <person name="Grigoriev I.V."/>
        </authorList>
    </citation>
    <scope>NUCLEOTIDE SEQUENCE</scope>
    <source>
        <strain evidence="1">ICMP 16352</strain>
    </source>
</reference>
<dbReference type="PANTHER" id="PTHR11799:SF12">
    <property type="entry name" value="PARAOXONASE-RELATED"/>
    <property type="match status" value="1"/>
</dbReference>
<gene>
    <name evidence="1" type="ORF">IW261DRAFT_1471134</name>
</gene>
<comment type="caution">
    <text evidence="1">The sequence shown here is derived from an EMBL/GenBank/DDBJ whole genome shotgun (WGS) entry which is preliminary data.</text>
</comment>
<dbReference type="Proteomes" id="UP001175227">
    <property type="component" value="Unassembled WGS sequence"/>
</dbReference>
<evidence type="ECO:0008006" key="3">
    <source>
        <dbReference type="Google" id="ProtNLM"/>
    </source>
</evidence>
<dbReference type="Gene3D" id="2.120.10.30">
    <property type="entry name" value="TolB, C-terminal domain"/>
    <property type="match status" value="2"/>
</dbReference>
<sequence length="342" mass="37428">MAGLLVTTTVIFALVLAIFYQVYLSPILTTFGVEIVLHHATGNVYMACSTLKQRFHALHPSKEATIPSSETNYIATHSPDGRVTRLSLENFDMSRTVVFHGMDVVPSSTNPKELFVFLVHHRLPLGGQDPARVGYDSSIEIFRSFVGSTTLTHLRTVEHSCGRKTGLARDLFEFLKPSSSVGYCHVEEGCKTSISRMLNNNGIVQAENGTIYVSSTLSSGIRVLEKQEDNTLVLTDVIPSETIIDNLSMDETGTVWAAGIPRAQDALRAMMNLFTTPCPVSVYKYSINTGPSSFFGEKYKGEKVLEDDGSLASFISTAAYDSRRGRLFLHGLGSPGLTVCEI</sequence>
<evidence type="ECO:0000313" key="2">
    <source>
        <dbReference type="Proteomes" id="UP001175227"/>
    </source>
</evidence>
<keyword evidence="2" id="KW-1185">Reference proteome</keyword>
<proteinExistence type="predicted"/>
<evidence type="ECO:0000313" key="1">
    <source>
        <dbReference type="EMBL" id="KAK0481526.1"/>
    </source>
</evidence>
<protein>
    <recommendedName>
        <fullName evidence="3">Serum paraoxonase/arylesterase</fullName>
    </recommendedName>
</protein>
<dbReference type="PANTHER" id="PTHR11799">
    <property type="entry name" value="PARAOXONASE"/>
    <property type="match status" value="1"/>
</dbReference>
<dbReference type="EMBL" id="JAUEPR010000008">
    <property type="protein sequence ID" value="KAK0481526.1"/>
    <property type="molecule type" value="Genomic_DNA"/>
</dbReference>
<dbReference type="AlphaFoldDB" id="A0AA39TDE0"/>
<organism evidence="1 2">
    <name type="scientific">Armillaria novae-zelandiae</name>
    <dbReference type="NCBI Taxonomy" id="153914"/>
    <lineage>
        <taxon>Eukaryota</taxon>
        <taxon>Fungi</taxon>
        <taxon>Dikarya</taxon>
        <taxon>Basidiomycota</taxon>
        <taxon>Agaricomycotina</taxon>
        <taxon>Agaricomycetes</taxon>
        <taxon>Agaricomycetidae</taxon>
        <taxon>Agaricales</taxon>
        <taxon>Marasmiineae</taxon>
        <taxon>Physalacriaceae</taxon>
        <taxon>Armillaria</taxon>
    </lineage>
</organism>
<dbReference type="InterPro" id="IPR011042">
    <property type="entry name" value="6-blade_b-propeller_TolB-like"/>
</dbReference>
<dbReference type="SUPFAM" id="SSF63829">
    <property type="entry name" value="Calcium-dependent phosphotriesterase"/>
    <property type="match status" value="1"/>
</dbReference>
<dbReference type="InterPro" id="IPR051288">
    <property type="entry name" value="Serum_paraoxonase/arylesterase"/>
</dbReference>
<accession>A0AA39TDE0</accession>